<evidence type="ECO:0000313" key="1">
    <source>
        <dbReference type="EMBL" id="GBN14297.1"/>
    </source>
</evidence>
<accession>A0A4Y2LLT2</accession>
<proteinExistence type="predicted"/>
<gene>
    <name evidence="1" type="ORF">AVEN_183385_1</name>
</gene>
<comment type="caution">
    <text evidence="1">The sequence shown here is derived from an EMBL/GenBank/DDBJ whole genome shotgun (WGS) entry which is preliminary data.</text>
</comment>
<name>A0A4Y2LLT2_ARAVE</name>
<dbReference type="EMBL" id="BGPR01118920">
    <property type="protein sequence ID" value="GBN14297.1"/>
    <property type="molecule type" value="Genomic_DNA"/>
</dbReference>
<reference evidence="1 2" key="1">
    <citation type="journal article" date="2019" name="Sci. Rep.">
        <title>Orb-weaving spider Araneus ventricosus genome elucidates the spidroin gene catalogue.</title>
        <authorList>
            <person name="Kono N."/>
            <person name="Nakamura H."/>
            <person name="Ohtoshi R."/>
            <person name="Moran D.A.P."/>
            <person name="Shinohara A."/>
            <person name="Yoshida Y."/>
            <person name="Fujiwara M."/>
            <person name="Mori M."/>
            <person name="Tomita M."/>
            <person name="Arakawa K."/>
        </authorList>
    </citation>
    <scope>NUCLEOTIDE SEQUENCE [LARGE SCALE GENOMIC DNA]</scope>
</reference>
<protein>
    <submittedName>
        <fullName evidence="1">Uncharacterized protein</fullName>
    </submittedName>
</protein>
<evidence type="ECO:0000313" key="2">
    <source>
        <dbReference type="Proteomes" id="UP000499080"/>
    </source>
</evidence>
<sequence length="161" mass="17763">MILYSTVEALDFARGGGRFSRQGGPVCPTGGDECNEIGLKLSLDSYLSTRVEYSVQKFSPTWGPGPPLPTLVPPLIPRQKIIPTANIVGKFGSIPIVTHDWSKNHGLNRFVMEGVLSLKFPPMDAKIGTICHWIWTARRPNPVTWRVPSQLKNLIRDGVVS</sequence>
<organism evidence="1 2">
    <name type="scientific">Araneus ventricosus</name>
    <name type="common">Orbweaver spider</name>
    <name type="synonym">Epeira ventricosa</name>
    <dbReference type="NCBI Taxonomy" id="182803"/>
    <lineage>
        <taxon>Eukaryota</taxon>
        <taxon>Metazoa</taxon>
        <taxon>Ecdysozoa</taxon>
        <taxon>Arthropoda</taxon>
        <taxon>Chelicerata</taxon>
        <taxon>Arachnida</taxon>
        <taxon>Araneae</taxon>
        <taxon>Araneomorphae</taxon>
        <taxon>Entelegynae</taxon>
        <taxon>Araneoidea</taxon>
        <taxon>Araneidae</taxon>
        <taxon>Araneus</taxon>
    </lineage>
</organism>
<dbReference type="AlphaFoldDB" id="A0A4Y2LLT2"/>
<keyword evidence="2" id="KW-1185">Reference proteome</keyword>
<dbReference type="Proteomes" id="UP000499080">
    <property type="component" value="Unassembled WGS sequence"/>
</dbReference>